<evidence type="ECO:0000256" key="5">
    <source>
        <dbReference type="ARBA" id="ARBA00022989"/>
    </source>
</evidence>
<keyword evidence="4" id="KW-0812">Transmembrane</keyword>
<name>A0ABY9BUV9_VITVI</name>
<evidence type="ECO:0000256" key="3">
    <source>
        <dbReference type="ARBA" id="ARBA00022475"/>
    </source>
</evidence>
<gene>
    <name evidence="8" type="ORF">VitviT2T_005745</name>
</gene>
<reference evidence="8 9" key="1">
    <citation type="journal article" date="2023" name="Hortic Res">
        <title>The complete reference genome for grapevine (Vitis vinifera L.) genetics and breeding.</title>
        <authorList>
            <person name="Shi X."/>
            <person name="Cao S."/>
            <person name="Wang X."/>
            <person name="Huang S."/>
            <person name="Wang Y."/>
            <person name="Liu Z."/>
            <person name="Liu W."/>
            <person name="Leng X."/>
            <person name="Peng Y."/>
            <person name="Wang N."/>
            <person name="Wang Y."/>
            <person name="Ma Z."/>
            <person name="Xu X."/>
            <person name="Zhang F."/>
            <person name="Xue H."/>
            <person name="Zhong H."/>
            <person name="Wang Y."/>
            <person name="Zhang K."/>
            <person name="Velt A."/>
            <person name="Avia K."/>
            <person name="Holtgrawe D."/>
            <person name="Grimplet J."/>
            <person name="Matus J.T."/>
            <person name="Ware D."/>
            <person name="Wu X."/>
            <person name="Wang H."/>
            <person name="Liu C."/>
            <person name="Fang Y."/>
            <person name="Rustenholz C."/>
            <person name="Cheng Z."/>
            <person name="Xiao H."/>
            <person name="Zhou Y."/>
        </authorList>
    </citation>
    <scope>NUCLEOTIDE SEQUENCE [LARGE SCALE GENOMIC DNA]</scope>
    <source>
        <strain evidence="9">cv. Pinot noir / PN40024</strain>
        <tissue evidence="8">Leaf</tissue>
    </source>
</reference>
<comment type="subcellular location">
    <subcellularLocation>
        <location evidence="1">Cell membrane</location>
        <topology evidence="1">Single-pass membrane protein</topology>
    </subcellularLocation>
</comment>
<dbReference type="Pfam" id="PF08137">
    <property type="entry name" value="DVL"/>
    <property type="match status" value="1"/>
</dbReference>
<dbReference type="Proteomes" id="UP001227230">
    <property type="component" value="Chromosome 4"/>
</dbReference>
<keyword evidence="9" id="KW-1185">Reference proteome</keyword>
<proteinExistence type="inferred from homology"/>
<evidence type="ECO:0000256" key="1">
    <source>
        <dbReference type="ARBA" id="ARBA00004162"/>
    </source>
</evidence>
<dbReference type="PANTHER" id="PTHR33102">
    <property type="entry name" value="DVL19-RELATED-RELATED"/>
    <property type="match status" value="1"/>
</dbReference>
<keyword evidence="2" id="KW-0217">Developmental protein</keyword>
<dbReference type="InterPro" id="IPR051525">
    <property type="entry name" value="DVL_RTFL_regulatory"/>
</dbReference>
<evidence type="ECO:0000313" key="9">
    <source>
        <dbReference type="Proteomes" id="UP001227230"/>
    </source>
</evidence>
<keyword evidence="3" id="KW-1003">Cell membrane</keyword>
<evidence type="ECO:0000256" key="4">
    <source>
        <dbReference type="ARBA" id="ARBA00022692"/>
    </source>
</evidence>
<evidence type="ECO:0000256" key="6">
    <source>
        <dbReference type="ARBA" id="ARBA00023136"/>
    </source>
</evidence>
<dbReference type="InterPro" id="IPR012552">
    <property type="entry name" value="DVL"/>
</dbReference>
<evidence type="ECO:0000313" key="8">
    <source>
        <dbReference type="EMBL" id="WJZ86274.1"/>
    </source>
</evidence>
<keyword evidence="5" id="KW-1133">Transmembrane helix</keyword>
<evidence type="ECO:0000256" key="2">
    <source>
        <dbReference type="ARBA" id="ARBA00022473"/>
    </source>
</evidence>
<sequence>MAMAKEKRSRFYIARRCVVMLLCWHKHGKY</sequence>
<dbReference type="EMBL" id="CP126651">
    <property type="protein sequence ID" value="WJZ86274.1"/>
    <property type="molecule type" value="Genomic_DNA"/>
</dbReference>
<organism evidence="8 9">
    <name type="scientific">Vitis vinifera</name>
    <name type="common">Grape</name>
    <dbReference type="NCBI Taxonomy" id="29760"/>
    <lineage>
        <taxon>Eukaryota</taxon>
        <taxon>Viridiplantae</taxon>
        <taxon>Streptophyta</taxon>
        <taxon>Embryophyta</taxon>
        <taxon>Tracheophyta</taxon>
        <taxon>Spermatophyta</taxon>
        <taxon>Magnoliopsida</taxon>
        <taxon>eudicotyledons</taxon>
        <taxon>Gunneridae</taxon>
        <taxon>Pentapetalae</taxon>
        <taxon>rosids</taxon>
        <taxon>Vitales</taxon>
        <taxon>Vitaceae</taxon>
        <taxon>Viteae</taxon>
        <taxon>Vitis</taxon>
    </lineage>
</organism>
<comment type="similarity">
    <text evidence="7">Belongs to the DVL/RTFL small polypeptides family.</text>
</comment>
<accession>A0ABY9BUV9</accession>
<keyword evidence="6" id="KW-0472">Membrane</keyword>
<evidence type="ECO:0000256" key="7">
    <source>
        <dbReference type="ARBA" id="ARBA00024340"/>
    </source>
</evidence>
<protein>
    <submittedName>
        <fullName evidence="8">Uncharacterized protein</fullName>
    </submittedName>
</protein>